<evidence type="ECO:0000256" key="1">
    <source>
        <dbReference type="SAM" id="MobiDB-lite"/>
    </source>
</evidence>
<dbReference type="OrthoDB" id="10007483at2759"/>
<accession>A0A814K0V9</accession>
<organism evidence="3 4">
    <name type="scientific">Adineta ricciae</name>
    <name type="common">Rotifer</name>
    <dbReference type="NCBI Taxonomy" id="249248"/>
    <lineage>
        <taxon>Eukaryota</taxon>
        <taxon>Metazoa</taxon>
        <taxon>Spiralia</taxon>
        <taxon>Gnathifera</taxon>
        <taxon>Rotifera</taxon>
        <taxon>Eurotatoria</taxon>
        <taxon>Bdelloidea</taxon>
        <taxon>Adinetida</taxon>
        <taxon>Adinetidae</taxon>
        <taxon>Adineta</taxon>
    </lineage>
</organism>
<evidence type="ECO:0000313" key="4">
    <source>
        <dbReference type="Proteomes" id="UP000663828"/>
    </source>
</evidence>
<name>A0A814K0V9_ADIRI</name>
<dbReference type="EMBL" id="CAJNOR010000947">
    <property type="protein sequence ID" value="CAF1042954.1"/>
    <property type="molecule type" value="Genomic_DNA"/>
</dbReference>
<feature type="compositionally biased region" description="Low complexity" evidence="1">
    <location>
        <begin position="618"/>
        <end position="631"/>
    </location>
</feature>
<feature type="compositionally biased region" description="Basic and acidic residues" evidence="1">
    <location>
        <begin position="542"/>
        <end position="557"/>
    </location>
</feature>
<proteinExistence type="predicted"/>
<sequence>MSQEPVNTATDQLPSLPETTVIEPVVQCGVLYIGTAVPSPGRRGIDSIQEPLAHRYPVDGTNTARGIDSILSVYENGIQLTFARQPYTVIFFPISSLIYCASLRFSVIEDDQTSSIDWRFVTLDSTMNIPSKHPPLFCLVVHRTQIFTGDECHCFITKNADAALALVRAISDVYANLPPLSKLLRSPIFYQLDRYGRKISETTGVIYLSPANEDESQINQLNERNTLLDPSLNGFFYRTDGNLLEQWQLWDDDDVAGTRPRPPPSPFGQNQGLYHDDLTQEIHKYLRHMDDEDRSSSCSCSSSSSSSDIRNRHHHRRRLKSKYDHADQLNPELVRSQSSSFDPTLPNNIDIKPVIVQQTPIIIEKVVPNSFVGFQQKQPTYTFPQPILQPPPLQECTPSYATYSETYQINEHGERITTDGNRILFMDVIQPNAQQKSIDTTSYISQPVHRAHSQRRRSKPVPVVDLQSIEKLFNERKSKQRRASFRHDQEDSDTNQLTTSDMLDIVEGYFEDYRGRRLKMNGHDAQAMIRHLESSSASKKQNRQESDSSSKQMYHEYGHRRRRRHHHSTIKSGPSINYVERSQMKLPSQQSLPARRSLNNEQVDEYVSSIYGSSEKAASSIKSSTSHQHTQANAPEPTMQNQEFISPLRYMQSSINPLLLHEYRQAYGGI</sequence>
<feature type="region of interest" description="Disordered" evidence="1">
    <location>
        <begin position="618"/>
        <end position="639"/>
    </location>
</feature>
<dbReference type="EMBL" id="CAJNOJ010000043">
    <property type="protein sequence ID" value="CAF0940404.1"/>
    <property type="molecule type" value="Genomic_DNA"/>
</dbReference>
<protein>
    <submittedName>
        <fullName evidence="3">Uncharacterized protein</fullName>
    </submittedName>
</protein>
<feature type="region of interest" description="Disordered" evidence="1">
    <location>
        <begin position="475"/>
        <end position="499"/>
    </location>
</feature>
<reference evidence="3" key="1">
    <citation type="submission" date="2021-02" db="EMBL/GenBank/DDBJ databases">
        <authorList>
            <person name="Nowell W R."/>
        </authorList>
    </citation>
    <scope>NUCLEOTIDE SEQUENCE</scope>
</reference>
<feature type="compositionally biased region" description="Basic residues" evidence="1">
    <location>
        <begin position="558"/>
        <end position="569"/>
    </location>
</feature>
<feature type="region of interest" description="Disordered" evidence="1">
    <location>
        <begin position="254"/>
        <end position="274"/>
    </location>
</feature>
<feature type="region of interest" description="Disordered" evidence="1">
    <location>
        <begin position="292"/>
        <end position="341"/>
    </location>
</feature>
<evidence type="ECO:0000313" key="3">
    <source>
        <dbReference type="EMBL" id="CAF1042954.1"/>
    </source>
</evidence>
<gene>
    <name evidence="2" type="ORF">EDS130_LOCUS11790</name>
    <name evidence="3" type="ORF">XAT740_LOCUS15361</name>
</gene>
<dbReference type="AlphaFoldDB" id="A0A814K0V9"/>
<dbReference type="PANTHER" id="PTHR21219:SF3">
    <property type="entry name" value="FI19613P1"/>
    <property type="match status" value="1"/>
</dbReference>
<feature type="compositionally biased region" description="Basic residues" evidence="1">
    <location>
        <begin position="311"/>
        <end position="320"/>
    </location>
</feature>
<feature type="compositionally biased region" description="Low complexity" evidence="1">
    <location>
        <begin position="296"/>
        <end position="307"/>
    </location>
</feature>
<feature type="region of interest" description="Disordered" evidence="1">
    <location>
        <begin position="532"/>
        <end position="578"/>
    </location>
</feature>
<evidence type="ECO:0000313" key="2">
    <source>
        <dbReference type="EMBL" id="CAF0940404.1"/>
    </source>
</evidence>
<keyword evidence="4" id="KW-1185">Reference proteome</keyword>
<dbReference type="Proteomes" id="UP000663828">
    <property type="component" value="Unassembled WGS sequence"/>
</dbReference>
<comment type="caution">
    <text evidence="3">The sequence shown here is derived from an EMBL/GenBank/DDBJ whole genome shotgun (WGS) entry which is preliminary data.</text>
</comment>
<dbReference type="PANTHER" id="PTHR21219">
    <property type="entry name" value="FI19613P1"/>
    <property type="match status" value="1"/>
</dbReference>
<dbReference type="Proteomes" id="UP000663852">
    <property type="component" value="Unassembled WGS sequence"/>
</dbReference>